<reference evidence="1" key="1">
    <citation type="submission" date="2016-04" db="EMBL/GenBank/DDBJ databases">
        <title>Fast-growing isolate from the root nodules of Vavilovia formosa.</title>
        <authorList>
            <person name="Kimeklis A."/>
            <person name="Safronova V."/>
            <person name="Belimov A."/>
            <person name="Andronov E."/>
        </authorList>
    </citation>
    <scope>NUCLEOTIDE SEQUENCE [LARGE SCALE GENOMIC DNA]</scope>
    <source>
        <strain evidence="1">Vaf-46</strain>
    </source>
</reference>
<dbReference type="EMBL" id="LWBS01000121">
    <property type="protein sequence ID" value="OAP95152.1"/>
    <property type="molecule type" value="Genomic_DNA"/>
</dbReference>
<evidence type="ECO:0000313" key="1">
    <source>
        <dbReference type="EMBL" id="OAP95152.1"/>
    </source>
</evidence>
<organism evidence="1">
    <name type="scientific">Rhizobium leguminosarum</name>
    <dbReference type="NCBI Taxonomy" id="384"/>
    <lineage>
        <taxon>Bacteria</taxon>
        <taxon>Pseudomonadati</taxon>
        <taxon>Pseudomonadota</taxon>
        <taxon>Alphaproteobacteria</taxon>
        <taxon>Hyphomicrobiales</taxon>
        <taxon>Rhizobiaceae</taxon>
        <taxon>Rhizobium/Agrobacterium group</taxon>
        <taxon>Rhizobium</taxon>
    </lineage>
</organism>
<dbReference type="AlphaFoldDB" id="A0A179BTY3"/>
<protein>
    <submittedName>
        <fullName evidence="1">Uncharacterized protein</fullName>
    </submittedName>
</protein>
<gene>
    <name evidence="1" type="ORF">A4U53_18190</name>
</gene>
<sequence length="72" mass="8409">MTNHIDTSKLDEPILDDRDPVYADYMYVADGKVVLSDWHAITAREFKIRIDAKEIRRCDIYGRSEQFFGRAA</sequence>
<comment type="caution">
    <text evidence="1">The sequence shown here is derived from an EMBL/GenBank/DDBJ whole genome shotgun (WGS) entry which is preliminary data.</text>
</comment>
<name>A0A179BTY3_RHILE</name>
<accession>A0A179BTY3</accession>
<proteinExistence type="predicted"/>